<evidence type="ECO:0000256" key="7">
    <source>
        <dbReference type="ARBA" id="ARBA00023180"/>
    </source>
</evidence>
<dbReference type="CDD" id="cd00037">
    <property type="entry name" value="CLECT"/>
    <property type="match status" value="7"/>
</dbReference>
<dbReference type="CDD" id="cd00062">
    <property type="entry name" value="FN2"/>
    <property type="match status" value="1"/>
</dbReference>
<feature type="disulfide bond" evidence="8">
    <location>
        <begin position="151"/>
        <end position="177"/>
    </location>
</feature>
<protein>
    <recommendedName>
        <fullName evidence="13">Mannose receptor, C type 1b</fullName>
    </recommendedName>
</protein>
<dbReference type="InterPro" id="IPR035992">
    <property type="entry name" value="Ricin_B-like_lectins"/>
</dbReference>
<dbReference type="FunFam" id="3.10.100.10:FF:000027">
    <property type="entry name" value="Mannose receptor, C type 1"/>
    <property type="match status" value="1"/>
</dbReference>
<comment type="subcellular location">
    <subcellularLocation>
        <location evidence="1">Membrane</location>
        <topology evidence="1">Single-pass membrane protein</topology>
    </subcellularLocation>
</comment>
<organism evidence="11 12">
    <name type="scientific">Esox lucius</name>
    <name type="common">Northern pike</name>
    <dbReference type="NCBI Taxonomy" id="8010"/>
    <lineage>
        <taxon>Eukaryota</taxon>
        <taxon>Metazoa</taxon>
        <taxon>Chordata</taxon>
        <taxon>Craniata</taxon>
        <taxon>Vertebrata</taxon>
        <taxon>Euteleostomi</taxon>
        <taxon>Actinopterygii</taxon>
        <taxon>Neopterygii</taxon>
        <taxon>Teleostei</taxon>
        <taxon>Protacanthopterygii</taxon>
        <taxon>Esociformes</taxon>
        <taxon>Esocidae</taxon>
        <taxon>Esox</taxon>
    </lineage>
</organism>
<dbReference type="PROSITE" id="PS50041">
    <property type="entry name" value="C_TYPE_LECTIN_2"/>
    <property type="match status" value="7"/>
</dbReference>
<evidence type="ECO:0000256" key="6">
    <source>
        <dbReference type="ARBA" id="ARBA00023157"/>
    </source>
</evidence>
<keyword evidence="5" id="KW-0472">Membrane</keyword>
<dbReference type="SMART" id="SM00059">
    <property type="entry name" value="FN2"/>
    <property type="match status" value="1"/>
</dbReference>
<feature type="disulfide bond" evidence="8">
    <location>
        <begin position="165"/>
        <end position="192"/>
    </location>
</feature>
<dbReference type="Gene3D" id="2.10.10.10">
    <property type="entry name" value="Fibronectin, type II, collagen-binding"/>
    <property type="match status" value="1"/>
</dbReference>
<keyword evidence="2" id="KW-0812">Transmembrane</keyword>
<keyword evidence="12" id="KW-1185">Reference proteome</keyword>
<keyword evidence="3" id="KW-0677">Repeat</keyword>
<dbReference type="Gene3D" id="2.80.10.50">
    <property type="match status" value="1"/>
</dbReference>
<feature type="domain" description="C-type lectin" evidence="9">
    <location>
        <begin position="929"/>
        <end position="1028"/>
    </location>
</feature>
<keyword evidence="7" id="KW-0325">Glycoprotein</keyword>
<dbReference type="InterPro" id="IPR001304">
    <property type="entry name" value="C-type_lectin-like"/>
</dbReference>
<dbReference type="PROSITE" id="PS00023">
    <property type="entry name" value="FN2_1"/>
    <property type="match status" value="1"/>
</dbReference>
<dbReference type="PROSITE" id="PS00615">
    <property type="entry name" value="C_TYPE_LECTIN_1"/>
    <property type="match status" value="2"/>
</dbReference>
<evidence type="ECO:0000256" key="2">
    <source>
        <dbReference type="ARBA" id="ARBA00022692"/>
    </source>
</evidence>
<sequence length="1123" mass="128076">MKDNAKRFTDLVVNGGYLSFVDGPFVLYNAGSKTCLGPCNSDTLRWLSEGRLYYTKEGKCLGMSGKTEGSSVVYLDCDGKSDLQQWECHNNTLLTLKGQSLYLNNNNNKLVLSEDTGSRSLWVIFGTTEGPCTRTHRELYTIDGNAFGRPCQFPFRYKDKWYVDCTTIDSSVKRLWCAIETNYQDNELWGYCPTTTTEHWHKNPVTGSFYQLNLHSALTWHQARTSCQQQGADLASITEPHQQTYISGLFGKAHVSVWTGLNALEEDGLWQWISGKPFPYFRWDSGQSSLLHLYPFNVCGMVDSSQQSFWQSSLCSKTRGYICQKDPPATHTSGFCSHPWIHYAGRCYRIEHTKKTWTEGQTECRKDGGDLASIHNIEQQSFVMSQLGYVATEELWIGLNDVKTPLLFEWSDQSAVTFTSWDSTMPAGGNCVLVRGEVRWSTQECEKQYGFICMKRSSSQPSGPQVDTNPGCKPVMSYYLIKMCETKTFDEANENCRSLQSNLVDVSSGVDNAFLISLVGYRPERYFWIGLSNQKHIDIFTWTNGNRVKYTHWNAQMPGISQGCVAMTTGILAGLWDVLSCTNQEKYICKHQAEGVMPTQEPVTPVLPSCPEEWHPVGSRNYCFKLFTVPYEEKKTWFEAREYCKAIGGDLLSIHSATDLQPSIHYETFWIGLSAQDPNIGYVWTDESPLSFQNWNDGEPNNMNGVESCAEMYVNYWQPGGSWNDAHCESYNDWLCEIRKGVTPLPPPNNSVPEYNVTEDGWLEYGGSQYYFNSHEMAMEDARDFCRQRHADLAVINTLTENTFLWKKINKGYFGNLYIGLTVDLDRTFGWMDGSPVVFQRWDKNQPDFKNNDENCVAMTTSMGFWHDYNCGTEMQSICKRSVSPPPNSTVAPTVPPTGGCPPDWIQYQSKVSMRKQGLRKRSVLLQNMTWSEARVQCETEQGQLASTLDELSAAYLELQALKLETPVWIGLNKDETQGYFRWIDGWHLNMVQWAKNEPSRDRPCVYLDVDGTWKTSLCNHTYPSVCKQSTDIPPTPPPQYPGECYQDDDETGWLPFRGHCYSFFTDNMEWTDASTSCLRKGATLVSIEDPVEFNFIKKNLEFLKDSHPSFWIGLYKTHLGNY</sequence>
<dbReference type="InterPro" id="IPR050111">
    <property type="entry name" value="C-type_lectin/snaclec_domain"/>
</dbReference>
<evidence type="ECO:0008006" key="13">
    <source>
        <dbReference type="Google" id="ProtNLM"/>
    </source>
</evidence>
<dbReference type="PROSITE" id="PS50231">
    <property type="entry name" value="RICIN_B_LECTIN"/>
    <property type="match status" value="1"/>
</dbReference>
<evidence type="ECO:0000256" key="5">
    <source>
        <dbReference type="ARBA" id="ARBA00023136"/>
    </source>
</evidence>
<dbReference type="FunFam" id="3.10.100.10:FF:000014">
    <property type="entry name" value="Macrophage mannose receptor 1"/>
    <property type="match status" value="1"/>
</dbReference>
<feature type="domain" description="C-type lectin" evidence="9">
    <location>
        <begin position="343"/>
        <end position="454"/>
    </location>
</feature>
<dbReference type="FunFam" id="2.10.10.10:FF:000001">
    <property type="entry name" value="Fibronectin 1a isoform 1"/>
    <property type="match status" value="1"/>
</dbReference>
<dbReference type="InterPro" id="IPR036943">
    <property type="entry name" value="FN_type2_sf"/>
</dbReference>
<dbReference type="SUPFAM" id="SSF50370">
    <property type="entry name" value="Ricin B-like lectins"/>
    <property type="match status" value="1"/>
</dbReference>
<evidence type="ECO:0000256" key="4">
    <source>
        <dbReference type="ARBA" id="ARBA00022989"/>
    </source>
</evidence>
<dbReference type="InterPro" id="IPR016186">
    <property type="entry name" value="C-type_lectin-like/link_sf"/>
</dbReference>
<feature type="domain" description="C-type lectin" evidence="9">
    <location>
        <begin position="765"/>
        <end position="880"/>
    </location>
</feature>
<dbReference type="Gene3D" id="3.10.100.10">
    <property type="entry name" value="Mannose-Binding Protein A, subunit A"/>
    <property type="match status" value="7"/>
</dbReference>
<dbReference type="InterPro" id="IPR016187">
    <property type="entry name" value="CTDL_fold"/>
</dbReference>
<dbReference type="AlphaFoldDB" id="A0AAY5L428"/>
<dbReference type="SUPFAM" id="SSF56436">
    <property type="entry name" value="C-type lectin-like"/>
    <property type="match status" value="7"/>
</dbReference>
<name>A0AAY5L428_ESOLU</name>
<keyword evidence="4" id="KW-1133">Transmembrane helix</keyword>
<feature type="domain" description="Fibronectin type-II" evidence="10">
    <location>
        <begin position="146"/>
        <end position="194"/>
    </location>
</feature>
<dbReference type="SMART" id="SM00034">
    <property type="entry name" value="CLECT"/>
    <property type="match status" value="6"/>
</dbReference>
<evidence type="ECO:0000256" key="8">
    <source>
        <dbReference type="PROSITE-ProRule" id="PRU00479"/>
    </source>
</evidence>
<evidence type="ECO:0000259" key="9">
    <source>
        <dbReference type="PROSITE" id="PS50041"/>
    </source>
</evidence>
<dbReference type="Proteomes" id="UP000265140">
    <property type="component" value="Chromosome 3"/>
</dbReference>
<dbReference type="GeneTree" id="ENSGT01050000244842"/>
<dbReference type="GO" id="GO:0016020">
    <property type="term" value="C:membrane"/>
    <property type="evidence" value="ECO:0007669"/>
    <property type="project" value="UniProtKB-SubCell"/>
</dbReference>
<reference evidence="11" key="2">
    <citation type="submission" date="2025-08" db="UniProtKB">
        <authorList>
            <consortium name="Ensembl"/>
        </authorList>
    </citation>
    <scope>IDENTIFICATION</scope>
</reference>
<evidence type="ECO:0000256" key="3">
    <source>
        <dbReference type="ARBA" id="ARBA00022737"/>
    </source>
</evidence>
<dbReference type="InterPro" id="IPR000562">
    <property type="entry name" value="FN_type2_dom"/>
</dbReference>
<evidence type="ECO:0000313" key="11">
    <source>
        <dbReference type="Ensembl" id="ENSELUP00000095791.1"/>
    </source>
</evidence>
<accession>A0AAY5L428</accession>
<dbReference type="PANTHER" id="PTHR22803">
    <property type="entry name" value="MANNOSE, PHOSPHOLIPASE, LECTIN RECEPTOR RELATED"/>
    <property type="match status" value="1"/>
</dbReference>
<dbReference type="Pfam" id="PF00040">
    <property type="entry name" value="fn2"/>
    <property type="match status" value="1"/>
</dbReference>
<evidence type="ECO:0000313" key="12">
    <source>
        <dbReference type="Proteomes" id="UP000265140"/>
    </source>
</evidence>
<feature type="domain" description="C-type lectin" evidence="9">
    <location>
        <begin position="478"/>
        <end position="590"/>
    </location>
</feature>
<proteinExistence type="predicted"/>
<feature type="domain" description="C-type lectin" evidence="9">
    <location>
        <begin position="619"/>
        <end position="737"/>
    </location>
</feature>
<feature type="domain" description="C-type lectin" evidence="9">
    <location>
        <begin position="205"/>
        <end position="324"/>
    </location>
</feature>
<dbReference type="InterPro" id="IPR018378">
    <property type="entry name" value="C-type_lectin_CS"/>
</dbReference>
<evidence type="ECO:0000256" key="1">
    <source>
        <dbReference type="ARBA" id="ARBA00004167"/>
    </source>
</evidence>
<dbReference type="PROSITE" id="PS51092">
    <property type="entry name" value="FN2_2"/>
    <property type="match status" value="1"/>
</dbReference>
<dbReference type="Ensembl" id="ENSELUT00000093862.1">
    <property type="protein sequence ID" value="ENSELUP00000095791.1"/>
    <property type="gene ID" value="ENSELUG00000028016.2"/>
</dbReference>
<reference evidence="11 12" key="1">
    <citation type="submission" date="2020-02" db="EMBL/GenBank/DDBJ databases">
        <title>Esox lucius (northern pike) genome, fEsoLuc1, primary haplotype.</title>
        <authorList>
            <person name="Myers G."/>
            <person name="Karagic N."/>
            <person name="Meyer A."/>
            <person name="Pippel M."/>
            <person name="Reichard M."/>
            <person name="Winkler S."/>
            <person name="Tracey A."/>
            <person name="Sims Y."/>
            <person name="Howe K."/>
            <person name="Rhie A."/>
            <person name="Formenti G."/>
            <person name="Durbin R."/>
            <person name="Fedrigo O."/>
            <person name="Jarvis E.D."/>
        </authorList>
    </citation>
    <scope>NUCLEOTIDE SEQUENCE [LARGE SCALE GENOMIC DNA]</scope>
</reference>
<dbReference type="Pfam" id="PF00059">
    <property type="entry name" value="Lectin_C"/>
    <property type="match status" value="7"/>
</dbReference>
<feature type="domain" description="C-type lectin" evidence="9">
    <location>
        <begin position="1057"/>
        <end position="1123"/>
    </location>
</feature>
<evidence type="ECO:0000259" key="10">
    <source>
        <dbReference type="PROSITE" id="PS51092"/>
    </source>
</evidence>
<reference evidence="11" key="3">
    <citation type="submission" date="2025-09" db="UniProtKB">
        <authorList>
            <consortium name="Ensembl"/>
        </authorList>
    </citation>
    <scope>IDENTIFICATION</scope>
</reference>
<keyword evidence="6 8" id="KW-1015">Disulfide bond</keyword>